<keyword evidence="4" id="KW-1185">Reference proteome</keyword>
<dbReference type="Pfam" id="PF13590">
    <property type="entry name" value="DUF4136"/>
    <property type="match status" value="1"/>
</dbReference>
<feature type="domain" description="DUF4136" evidence="2">
    <location>
        <begin position="30"/>
        <end position="187"/>
    </location>
</feature>
<dbReference type="InterPro" id="IPR025411">
    <property type="entry name" value="DUF4136"/>
</dbReference>
<feature type="chain" id="PRO_5045455794" evidence="1">
    <location>
        <begin position="27"/>
        <end position="200"/>
    </location>
</feature>
<evidence type="ECO:0000313" key="4">
    <source>
        <dbReference type="Proteomes" id="UP001595724"/>
    </source>
</evidence>
<reference evidence="4" key="1">
    <citation type="journal article" date="2019" name="Int. J. Syst. Evol. Microbiol.">
        <title>The Global Catalogue of Microorganisms (GCM) 10K type strain sequencing project: providing services to taxonomists for standard genome sequencing and annotation.</title>
        <authorList>
            <consortium name="The Broad Institute Genomics Platform"/>
            <consortium name="The Broad Institute Genome Sequencing Center for Infectious Disease"/>
            <person name="Wu L."/>
            <person name="Ma J."/>
        </authorList>
    </citation>
    <scope>NUCLEOTIDE SEQUENCE [LARGE SCALE GENOMIC DNA]</scope>
    <source>
        <strain evidence="4">KCTC 42211</strain>
    </source>
</reference>
<dbReference type="RefSeq" id="WP_386708759.1">
    <property type="nucleotide sequence ID" value="NZ_JBHRYF010000008.1"/>
</dbReference>
<dbReference type="EMBL" id="JBHRYF010000008">
    <property type="protein sequence ID" value="MFC3660034.1"/>
    <property type="molecule type" value="Genomic_DNA"/>
</dbReference>
<accession>A0ABV7UVS5</accession>
<comment type="caution">
    <text evidence="3">The sequence shown here is derived from an EMBL/GenBank/DDBJ whole genome shotgun (WGS) entry which is preliminary data.</text>
</comment>
<evidence type="ECO:0000313" key="3">
    <source>
        <dbReference type="EMBL" id="MFC3660034.1"/>
    </source>
</evidence>
<feature type="signal peptide" evidence="1">
    <location>
        <begin position="1"/>
        <end position="26"/>
    </location>
</feature>
<organism evidence="3 4">
    <name type="scientific">Luteimonas notoginsengisoli</name>
    <dbReference type="NCBI Taxonomy" id="1578200"/>
    <lineage>
        <taxon>Bacteria</taxon>
        <taxon>Pseudomonadati</taxon>
        <taxon>Pseudomonadota</taxon>
        <taxon>Gammaproteobacteria</taxon>
        <taxon>Lysobacterales</taxon>
        <taxon>Lysobacteraceae</taxon>
        <taxon>Luteimonas</taxon>
    </lineage>
</organism>
<dbReference type="Proteomes" id="UP001595724">
    <property type="component" value="Unassembled WGS sequence"/>
</dbReference>
<dbReference type="Gene3D" id="3.30.160.670">
    <property type="match status" value="1"/>
</dbReference>
<proteinExistence type="predicted"/>
<gene>
    <name evidence="3" type="ORF">ACFOM9_08150</name>
</gene>
<dbReference type="PROSITE" id="PS51257">
    <property type="entry name" value="PROKAR_LIPOPROTEIN"/>
    <property type="match status" value="1"/>
</dbReference>
<keyword evidence="1" id="KW-0732">Signal</keyword>
<name>A0ABV7UVS5_9GAMM</name>
<evidence type="ECO:0000256" key="1">
    <source>
        <dbReference type="SAM" id="SignalP"/>
    </source>
</evidence>
<protein>
    <submittedName>
        <fullName evidence="3">DUF4136 domain-containing protein</fullName>
    </submittedName>
</protein>
<evidence type="ECO:0000259" key="2">
    <source>
        <dbReference type="Pfam" id="PF13590"/>
    </source>
</evidence>
<sequence>MKASHRIGAWLLAACALALLAGCATGPRISTDADPEADFSRYRTWAFYQPIAMEQSGYSSFLTQRIRDGVRREMEARGYAYDEASPDLRVNFQGIVQEKTNVYTVPRTDFQYFYSYRHRAYYAVPFWYDEAQVNQYREGTLTIDVVDAARNRLVWTGSAIGRVTRKAPQERAADVDRAIAEIFLRYPFRAGSSAGALPSQ</sequence>